<protein>
    <recommendedName>
        <fullName evidence="5">ABC transporter permease</fullName>
    </recommendedName>
</protein>
<dbReference type="EMBL" id="QKYN01000065">
    <property type="protein sequence ID" value="RAG84515.1"/>
    <property type="molecule type" value="Genomic_DNA"/>
</dbReference>
<keyword evidence="2" id="KW-1133">Transmembrane helix</keyword>
<dbReference type="AlphaFoldDB" id="A0A2X0K5F1"/>
<keyword evidence="4" id="KW-1185">Reference proteome</keyword>
<accession>A0A2X0K5F1</accession>
<feature type="compositionally biased region" description="Pro residues" evidence="1">
    <location>
        <begin position="10"/>
        <end position="23"/>
    </location>
</feature>
<dbReference type="OrthoDB" id="4350296at2"/>
<reference evidence="3 4" key="1">
    <citation type="submission" date="2018-06" db="EMBL/GenBank/DDBJ databases">
        <title>Streptacidiphilus pinicola sp. nov., isolated from pine grove soil.</title>
        <authorList>
            <person name="Roh S.G."/>
            <person name="Park S."/>
            <person name="Kim M.-K."/>
            <person name="Yun B.-R."/>
            <person name="Park J."/>
            <person name="Kim M.J."/>
            <person name="Kim Y.S."/>
            <person name="Kim S.B."/>
        </authorList>
    </citation>
    <scope>NUCLEOTIDE SEQUENCE [LARGE SCALE GENOMIC DNA]</scope>
    <source>
        <strain evidence="3 4">MMS16-CNU450</strain>
    </source>
</reference>
<dbReference type="Proteomes" id="UP000248889">
    <property type="component" value="Unassembled WGS sequence"/>
</dbReference>
<keyword evidence="2" id="KW-0812">Transmembrane</keyword>
<organism evidence="3 4">
    <name type="scientific">Streptacidiphilus pinicola</name>
    <dbReference type="NCBI Taxonomy" id="2219663"/>
    <lineage>
        <taxon>Bacteria</taxon>
        <taxon>Bacillati</taxon>
        <taxon>Actinomycetota</taxon>
        <taxon>Actinomycetes</taxon>
        <taxon>Kitasatosporales</taxon>
        <taxon>Streptomycetaceae</taxon>
        <taxon>Streptacidiphilus</taxon>
    </lineage>
</organism>
<evidence type="ECO:0000313" key="3">
    <source>
        <dbReference type="EMBL" id="RAG84515.1"/>
    </source>
</evidence>
<evidence type="ECO:0000256" key="1">
    <source>
        <dbReference type="SAM" id="MobiDB-lite"/>
    </source>
</evidence>
<evidence type="ECO:0000256" key="2">
    <source>
        <dbReference type="SAM" id="Phobius"/>
    </source>
</evidence>
<feature type="transmembrane region" description="Helical" evidence="2">
    <location>
        <begin position="178"/>
        <end position="197"/>
    </location>
</feature>
<comment type="caution">
    <text evidence="3">The sequence shown here is derived from an EMBL/GenBank/DDBJ whole genome shotgun (WGS) entry which is preliminary data.</text>
</comment>
<proteinExistence type="predicted"/>
<feature type="transmembrane region" description="Helical" evidence="2">
    <location>
        <begin position="92"/>
        <end position="115"/>
    </location>
</feature>
<feature type="region of interest" description="Disordered" evidence="1">
    <location>
        <begin position="1"/>
        <end position="34"/>
    </location>
</feature>
<feature type="transmembrane region" description="Helical" evidence="2">
    <location>
        <begin position="44"/>
        <end position="68"/>
    </location>
</feature>
<name>A0A2X0K5F1_9ACTN</name>
<gene>
    <name evidence="3" type="ORF">DN069_16855</name>
</gene>
<dbReference type="RefSeq" id="WP_111501824.1">
    <property type="nucleotide sequence ID" value="NZ_QKYN01000065.1"/>
</dbReference>
<feature type="transmembrane region" description="Helical" evidence="2">
    <location>
        <begin position="122"/>
        <end position="142"/>
    </location>
</feature>
<evidence type="ECO:0000313" key="4">
    <source>
        <dbReference type="Proteomes" id="UP000248889"/>
    </source>
</evidence>
<evidence type="ECO:0008006" key="5">
    <source>
        <dbReference type="Google" id="ProtNLM"/>
    </source>
</evidence>
<keyword evidence="2" id="KW-0472">Membrane</keyword>
<sequence length="202" mass="21003">MTAPNSPEGPSHPPSAPPVPPGAGPEWHAPAESARPRPDLRREILIGLALVLGSAVVGLLFGLLWHAMAPRVPLYSDGTAVYLRDPEGEQQIAADGVFALIGACFGILAAALSYVLTRRRGAGLAVPVGLTLGGLAAGWVAWQLGVHLGQQDILTLAKQVPTNTDFSRPLALGAKTAIVAWPMAALLTFLGATTLFTPKDDQ</sequence>